<organism evidence="2 3">
    <name type="scientific">Pseudonocardia acidicola</name>
    <dbReference type="NCBI Taxonomy" id="2724939"/>
    <lineage>
        <taxon>Bacteria</taxon>
        <taxon>Bacillati</taxon>
        <taxon>Actinomycetota</taxon>
        <taxon>Actinomycetes</taxon>
        <taxon>Pseudonocardiales</taxon>
        <taxon>Pseudonocardiaceae</taxon>
        <taxon>Pseudonocardia</taxon>
    </lineage>
</organism>
<dbReference type="EMBL" id="JAAXLA010000130">
    <property type="protein sequence ID" value="NMI02191.1"/>
    <property type="molecule type" value="Genomic_DNA"/>
</dbReference>
<comment type="caution">
    <text evidence="2">The sequence shown here is derived from an EMBL/GenBank/DDBJ whole genome shotgun (WGS) entry which is preliminary data.</text>
</comment>
<sequence>MGAVAEDGQQVEKPRTVRERVLAAKMNPERFESMLAAGRVWLNGEPVTDPDTPAPPGTSIAYGPG</sequence>
<gene>
    <name evidence="2" type="ORF">HF526_33595</name>
</gene>
<proteinExistence type="predicted"/>
<feature type="region of interest" description="Disordered" evidence="1">
    <location>
        <begin position="43"/>
        <end position="65"/>
    </location>
</feature>
<keyword evidence="3" id="KW-1185">Reference proteome</keyword>
<protein>
    <recommendedName>
        <fullName evidence="4">RNA-binding S4 domain-containing protein</fullName>
    </recommendedName>
</protein>
<accession>A0ABX1SKU3</accession>
<dbReference type="RefSeq" id="WP_169385692.1">
    <property type="nucleotide sequence ID" value="NZ_JAAXLA010000130.1"/>
</dbReference>
<reference evidence="2 3" key="1">
    <citation type="submission" date="2020-04" db="EMBL/GenBank/DDBJ databases">
        <authorList>
            <person name="Klaysubun C."/>
            <person name="Duangmal K."/>
            <person name="Lipun K."/>
        </authorList>
    </citation>
    <scope>NUCLEOTIDE SEQUENCE [LARGE SCALE GENOMIC DNA]</scope>
    <source>
        <strain evidence="2 3">K10HN5</strain>
    </source>
</reference>
<name>A0ABX1SKU3_9PSEU</name>
<evidence type="ECO:0000256" key="1">
    <source>
        <dbReference type="SAM" id="MobiDB-lite"/>
    </source>
</evidence>
<evidence type="ECO:0000313" key="2">
    <source>
        <dbReference type="EMBL" id="NMI02191.1"/>
    </source>
</evidence>
<evidence type="ECO:0000313" key="3">
    <source>
        <dbReference type="Proteomes" id="UP000820669"/>
    </source>
</evidence>
<evidence type="ECO:0008006" key="4">
    <source>
        <dbReference type="Google" id="ProtNLM"/>
    </source>
</evidence>
<dbReference type="Proteomes" id="UP000820669">
    <property type="component" value="Unassembled WGS sequence"/>
</dbReference>